<dbReference type="SUPFAM" id="SSF63748">
    <property type="entry name" value="Tudor/PWWP/MBT"/>
    <property type="match status" value="3"/>
</dbReference>
<dbReference type="AlphaFoldDB" id="A0A3Q0JAH0"/>
<dbReference type="PaxDb" id="121845-A0A3Q0JAH0"/>
<dbReference type="GO" id="GO:0043186">
    <property type="term" value="C:P granule"/>
    <property type="evidence" value="ECO:0007669"/>
    <property type="project" value="TreeGrafter"/>
</dbReference>
<dbReference type="GO" id="GO:0007283">
    <property type="term" value="P:spermatogenesis"/>
    <property type="evidence" value="ECO:0007669"/>
    <property type="project" value="TreeGrafter"/>
</dbReference>
<dbReference type="PROSITE" id="PS50304">
    <property type="entry name" value="TUDOR"/>
    <property type="match status" value="2"/>
</dbReference>
<dbReference type="Pfam" id="PF00567">
    <property type="entry name" value="TUDOR"/>
    <property type="match status" value="3"/>
</dbReference>
<feature type="compositionally biased region" description="Low complexity" evidence="1">
    <location>
        <begin position="892"/>
        <end position="907"/>
    </location>
</feature>
<gene>
    <name evidence="4" type="primary">LOC103517615</name>
</gene>
<dbReference type="RefSeq" id="XP_026685444.1">
    <property type="nucleotide sequence ID" value="XM_026829643.1"/>
</dbReference>
<dbReference type="Proteomes" id="UP000079169">
    <property type="component" value="Unplaced"/>
</dbReference>
<evidence type="ECO:0000256" key="1">
    <source>
        <dbReference type="SAM" id="MobiDB-lite"/>
    </source>
</evidence>
<feature type="compositionally biased region" description="Polar residues" evidence="1">
    <location>
        <begin position="928"/>
        <end position="954"/>
    </location>
</feature>
<keyword evidence="3" id="KW-1185">Reference proteome</keyword>
<evidence type="ECO:0000313" key="4">
    <source>
        <dbReference type="RefSeq" id="XP_026685444.1"/>
    </source>
</evidence>
<dbReference type="PANTHER" id="PTHR22948:SF29">
    <property type="entry name" value="FI02030P-RELATED"/>
    <property type="match status" value="1"/>
</dbReference>
<evidence type="ECO:0000259" key="2">
    <source>
        <dbReference type="PROSITE" id="PS50304"/>
    </source>
</evidence>
<dbReference type="STRING" id="121845.A0A3Q0JAH0"/>
<name>A0A3Q0JAH0_DIACI</name>
<feature type="region of interest" description="Disordered" evidence="1">
    <location>
        <begin position="819"/>
        <end position="979"/>
    </location>
</feature>
<dbReference type="Gene3D" id="2.30.30.140">
    <property type="match status" value="3"/>
</dbReference>
<dbReference type="GeneID" id="103517615"/>
<protein>
    <submittedName>
        <fullName evidence="4">Maternal protein tudor-like</fullName>
    </submittedName>
</protein>
<dbReference type="InterPro" id="IPR050621">
    <property type="entry name" value="Tudor_domain_containing"/>
</dbReference>
<reference evidence="4" key="1">
    <citation type="submission" date="2025-08" db="UniProtKB">
        <authorList>
            <consortium name="RefSeq"/>
        </authorList>
    </citation>
    <scope>IDENTIFICATION</scope>
</reference>
<feature type="domain" description="Tudor" evidence="2">
    <location>
        <begin position="476"/>
        <end position="541"/>
    </location>
</feature>
<organism evidence="3 4">
    <name type="scientific">Diaphorina citri</name>
    <name type="common">Asian citrus psyllid</name>
    <dbReference type="NCBI Taxonomy" id="121845"/>
    <lineage>
        <taxon>Eukaryota</taxon>
        <taxon>Metazoa</taxon>
        <taxon>Ecdysozoa</taxon>
        <taxon>Arthropoda</taxon>
        <taxon>Hexapoda</taxon>
        <taxon>Insecta</taxon>
        <taxon>Pterygota</taxon>
        <taxon>Neoptera</taxon>
        <taxon>Paraneoptera</taxon>
        <taxon>Hemiptera</taxon>
        <taxon>Sternorrhyncha</taxon>
        <taxon>Psylloidea</taxon>
        <taxon>Psyllidae</taxon>
        <taxon>Diaphorininae</taxon>
        <taxon>Diaphorina</taxon>
    </lineage>
</organism>
<sequence length="1194" mass="128986">MYGSTAFLTPSVILYSSDSGARLDKYHPNLESTSSNVPSTVSPLAPYPVLRQDCAHLSPRLIIGNNLFGRVRCMVHSFQCLNRRGILGPDPERLRPSSHPSYLRVTSRRLFRTSLPKAGDTKHPPPATPPIRSTTCVSSDETPSAPARYEVLFLDYGNKSEASAFRELPETVSIALIPPCARQCSLVRPRTLGDWPENATDTLNEYADLELRIEEVEDGKVELYVDGKRLSHLIAGLDEATLDSENPEPIQEKTEPSNELEFSEPTNDIAEKKSEVESSVDKGNGDLVDDEEFSETITSSEFYSPTKTPASPTKTSSPLKAANEPVSPTKTTNDSETIRASSYKTSPAKTPEVSSPTPSSPTKTINEAVSPTKIPTSPTKTTEGSTKTTEGSTKTSEVPTKTTEGPTKTSDWSAKTDGSKPQSSLKEKALASEKTKVHLITHVNSPSDFYLMFDAATAIALGTLLNNAADFEPVHSVLLGGLYAAFNEREDSWHRAQLLSIEDDEDDSGVTLYCVKYLDLGNTDVVTKSELRELPEDIRAMPSVVKHCELATDTACIWCDAAVRKLTDLLVTGQFHIEAISDDDPARVVLRTTDGVNVNRMLLEINAASGETHSRMNAGETHAQEEDTLNDTILSEAPSKDLAGQRVTVTHAVCPDDFYVRVIKDTTILESINSLLSALKPLSAADVNIGDIYAGHCAGAWYRVRITKPLDTGFEVRRIDYGDTHPCTQFKQLTEDLSHIGALAHHCTGLVSPSDLTRWTEGQRELTVVSVREEEDGLVVELSEEGIMDRGELITESGQPEMPSESETMEVVAENSETLAKKTESVPAKSETLAANSESLAEKSETLAEKSETLAEKSETLAEKSETLVEKSETLAEKSETLAAKSESVATKSESVAAKVESVAAKSDSTPTNPETAPSKSDPIVNTPDPNSSPSKVSSGVQVTPLPTTVSLGVQVTPEGSEPLPVASNGSESPEVASNGVANTSLDETFVSCVGDTTIVAGNEMADQEAYIVDCSSIDDFYLHLESDTQTLQDIGDALGDVTDKTHPLVPTAEARLNEIYVCRFEDDGLYYRARVEPSSADLCRVRFIDYGNVSDASEFRQCPADLRTDRIPPVAKRCQFPPGEFDLSPLGALGKAFVAFDWSNVNLKVKSLTGGEGKPTGEEGKAIVELVVAETGQNVLAHLAASLGEDVDK</sequence>
<dbReference type="Gene3D" id="1.10.287.950">
    <property type="entry name" value="Methyl-accepting chemotaxis protein"/>
    <property type="match status" value="1"/>
</dbReference>
<proteinExistence type="predicted"/>
<feature type="compositionally biased region" description="Low complexity" evidence="1">
    <location>
        <begin position="295"/>
        <end position="318"/>
    </location>
</feature>
<dbReference type="SMART" id="SM00333">
    <property type="entry name" value="TUDOR"/>
    <property type="match status" value="3"/>
</dbReference>
<feature type="region of interest" description="Disordered" evidence="1">
    <location>
        <begin position="114"/>
        <end position="142"/>
    </location>
</feature>
<feature type="compositionally biased region" description="Polar residues" evidence="1">
    <location>
        <begin position="908"/>
        <end position="919"/>
    </location>
</feature>
<evidence type="ECO:0000313" key="3">
    <source>
        <dbReference type="Proteomes" id="UP000079169"/>
    </source>
</evidence>
<feature type="domain" description="Tudor" evidence="2">
    <location>
        <begin position="1054"/>
        <end position="1112"/>
    </location>
</feature>
<feature type="region of interest" description="Disordered" evidence="1">
    <location>
        <begin position="240"/>
        <end position="426"/>
    </location>
</feature>
<feature type="compositionally biased region" description="Basic and acidic residues" evidence="1">
    <location>
        <begin position="840"/>
        <end position="880"/>
    </location>
</feature>
<feature type="compositionally biased region" description="Polar residues" evidence="1">
    <location>
        <begin position="326"/>
        <end position="348"/>
    </location>
</feature>
<dbReference type="InterPro" id="IPR002999">
    <property type="entry name" value="Tudor"/>
</dbReference>
<dbReference type="PANTHER" id="PTHR22948">
    <property type="entry name" value="TUDOR DOMAIN CONTAINING PROTEIN"/>
    <property type="match status" value="1"/>
</dbReference>
<accession>A0A3Q0JAH0</accession>
<feature type="compositionally biased region" description="Basic and acidic residues" evidence="1">
    <location>
        <begin position="269"/>
        <end position="284"/>
    </location>
</feature>
<feature type="compositionally biased region" description="Low complexity" evidence="1">
    <location>
        <begin position="350"/>
        <end position="397"/>
    </location>
</feature>
<feature type="compositionally biased region" description="Polar residues" evidence="1">
    <location>
        <begin position="131"/>
        <end position="142"/>
    </location>
</feature>
<dbReference type="GO" id="GO:0030719">
    <property type="term" value="P:P granule organization"/>
    <property type="evidence" value="ECO:0007669"/>
    <property type="project" value="TreeGrafter"/>
</dbReference>
<dbReference type="GO" id="GO:0034587">
    <property type="term" value="P:piRNA processing"/>
    <property type="evidence" value="ECO:0007669"/>
    <property type="project" value="TreeGrafter"/>
</dbReference>
<feature type="compositionally biased region" description="Polar residues" evidence="1">
    <location>
        <begin position="398"/>
        <end position="413"/>
    </location>
</feature>
<dbReference type="KEGG" id="dci:103517615"/>